<feature type="transmembrane region" description="Helical" evidence="1">
    <location>
        <begin position="191"/>
        <end position="212"/>
    </location>
</feature>
<feature type="transmembrane region" description="Helical" evidence="1">
    <location>
        <begin position="6"/>
        <end position="28"/>
    </location>
</feature>
<feature type="domain" description="Peptidase M56" evidence="2">
    <location>
        <begin position="94"/>
        <end position="240"/>
    </location>
</feature>
<protein>
    <recommendedName>
        <fullName evidence="2">Peptidase M56 domain-containing protein</fullName>
    </recommendedName>
</protein>
<keyword evidence="1" id="KW-0812">Transmembrane</keyword>
<gene>
    <name evidence="3" type="ORF">TEHN7118_0903</name>
</gene>
<dbReference type="PANTHER" id="PTHR34978">
    <property type="entry name" value="POSSIBLE SENSOR-TRANSDUCER PROTEIN BLAR"/>
    <property type="match status" value="1"/>
</dbReference>
<accession>A0A2H6DMB5</accession>
<dbReference type="CDD" id="cd07341">
    <property type="entry name" value="M56_BlaR1_MecR1_like"/>
    <property type="match status" value="1"/>
</dbReference>
<dbReference type="Pfam" id="PF05569">
    <property type="entry name" value="Peptidase_M56"/>
    <property type="match status" value="1"/>
</dbReference>
<dbReference type="InterPro" id="IPR008756">
    <property type="entry name" value="Peptidase_M56"/>
</dbReference>
<evidence type="ECO:0000313" key="4">
    <source>
        <dbReference type="Proteomes" id="UP000236214"/>
    </source>
</evidence>
<reference evidence="3 4" key="1">
    <citation type="submission" date="2016-05" db="EMBL/GenBank/DDBJ databases">
        <title>Whole genome sequencing of Tetragenococcus halophilus subsp. halophilus NISL 7118.</title>
        <authorList>
            <person name="Shiwa Y."/>
            <person name="Nishimura I."/>
            <person name="Yoshikawa H."/>
            <person name="Koyama Y."/>
            <person name="Oguma T."/>
        </authorList>
    </citation>
    <scope>NUCLEOTIDE SEQUENCE [LARGE SCALE GENOMIC DNA]</scope>
    <source>
        <strain evidence="3 4">NISL 7118</strain>
    </source>
</reference>
<comment type="caution">
    <text evidence="3">The sequence shown here is derived from an EMBL/GenBank/DDBJ whole genome shotgun (WGS) entry which is preliminary data.</text>
</comment>
<organism evidence="3 4">
    <name type="scientific">Tetragenococcus halophilus subsp. halophilus</name>
    <dbReference type="NCBI Taxonomy" id="1513897"/>
    <lineage>
        <taxon>Bacteria</taxon>
        <taxon>Bacillati</taxon>
        <taxon>Bacillota</taxon>
        <taxon>Bacilli</taxon>
        <taxon>Lactobacillales</taxon>
        <taxon>Enterococcaceae</taxon>
        <taxon>Tetragenococcus</taxon>
    </lineage>
</organism>
<dbReference type="PANTHER" id="PTHR34978:SF3">
    <property type="entry name" value="SLR0241 PROTEIN"/>
    <property type="match status" value="1"/>
</dbReference>
<sequence>MILSYSSVFATFIQCLLILLLVQLLLNFESKKITITPQFLYTMGLLFFIRLVIPVEFGISITIPSTEIMPTIFHFLRYQLFNINHLSITIGKLLVVIVLLGAGHKLFHFIRKNVILLRYIRSKNIKKQNWKMPNHKRINFSYIKTARVNSPAVYGIKNPFILLPKDMSFSDKEFNYITFHELTHYQKGDTLFTFLFELLTCFYWWNPLLFLFKKQMNKIIELRVDNELLKTLNPEQYIEYNVVK</sequence>
<dbReference type="RefSeq" id="WP_103100479.1">
    <property type="nucleotide sequence ID" value="NZ_BDEC01000034.1"/>
</dbReference>
<dbReference type="Proteomes" id="UP000236214">
    <property type="component" value="Unassembled WGS sequence"/>
</dbReference>
<name>A0A2H6DMB5_TETHA</name>
<keyword evidence="4" id="KW-1185">Reference proteome</keyword>
<dbReference type="EMBL" id="BDEC01000034">
    <property type="protein sequence ID" value="GBD68097.1"/>
    <property type="molecule type" value="Genomic_DNA"/>
</dbReference>
<evidence type="ECO:0000256" key="1">
    <source>
        <dbReference type="SAM" id="Phobius"/>
    </source>
</evidence>
<dbReference type="InterPro" id="IPR052173">
    <property type="entry name" value="Beta-lactam_resp_regulator"/>
</dbReference>
<evidence type="ECO:0000313" key="3">
    <source>
        <dbReference type="EMBL" id="GBD68097.1"/>
    </source>
</evidence>
<evidence type="ECO:0000259" key="2">
    <source>
        <dbReference type="Pfam" id="PF05569"/>
    </source>
</evidence>
<proteinExistence type="predicted"/>
<feature type="transmembrane region" description="Helical" evidence="1">
    <location>
        <begin position="83"/>
        <end position="102"/>
    </location>
</feature>
<feature type="transmembrane region" description="Helical" evidence="1">
    <location>
        <begin position="40"/>
        <end position="63"/>
    </location>
</feature>
<dbReference type="AlphaFoldDB" id="A0A2H6DMB5"/>
<keyword evidence="1" id="KW-0472">Membrane</keyword>
<keyword evidence="1" id="KW-1133">Transmembrane helix</keyword>